<comment type="caution">
    <text evidence="2">The sequence shown here is derived from an EMBL/GenBank/DDBJ whole genome shotgun (WGS) entry which is preliminary data.</text>
</comment>
<feature type="domain" description="Lipoyl-binding" evidence="1">
    <location>
        <begin position="5"/>
        <end position="80"/>
    </location>
</feature>
<name>A0A0D6N198_9PROT</name>
<evidence type="ECO:0000259" key="1">
    <source>
        <dbReference type="PROSITE" id="PS50968"/>
    </source>
</evidence>
<dbReference type="Pfam" id="PF00364">
    <property type="entry name" value="Biotin_lipoyl"/>
    <property type="match status" value="1"/>
</dbReference>
<dbReference type="PANTHER" id="PTHR43798:SF33">
    <property type="entry name" value="HYDROLASE, PUTATIVE (AFU_ORTHOLOGUE AFUA_2G14860)-RELATED"/>
    <property type="match status" value="1"/>
</dbReference>
<organism evidence="2 4">
    <name type="scientific">Acetobacter cibinongensis</name>
    <dbReference type="NCBI Taxonomy" id="146475"/>
    <lineage>
        <taxon>Bacteria</taxon>
        <taxon>Pseudomonadati</taxon>
        <taxon>Pseudomonadota</taxon>
        <taxon>Alphaproteobacteria</taxon>
        <taxon>Acetobacterales</taxon>
        <taxon>Acetobacteraceae</taxon>
        <taxon>Acetobacter</taxon>
    </lineage>
</organism>
<dbReference type="Proteomes" id="UP000032671">
    <property type="component" value="Unassembled WGS sequence"/>
</dbReference>
<accession>A0A0D6N198</accession>
<dbReference type="GO" id="GO:0016020">
    <property type="term" value="C:membrane"/>
    <property type="evidence" value="ECO:0007669"/>
    <property type="project" value="TreeGrafter"/>
</dbReference>
<reference evidence="2 4" key="1">
    <citation type="submission" date="2012-11" db="EMBL/GenBank/DDBJ databases">
        <title>Whole genome sequence of Acetobacter cibinongensis 4H-1.</title>
        <authorList>
            <person name="Azuma Y."/>
            <person name="Higashiura N."/>
            <person name="Hirakawa H."/>
            <person name="Matsushita K."/>
        </authorList>
    </citation>
    <scope>NUCLEOTIDE SEQUENCE [LARGE SCALE GENOMIC DNA]</scope>
    <source>
        <strain evidence="2 4">4H-1</strain>
    </source>
</reference>
<dbReference type="EMBL" id="BJVU01000006">
    <property type="protein sequence ID" value="GEL59076.1"/>
    <property type="molecule type" value="Genomic_DNA"/>
</dbReference>
<evidence type="ECO:0000313" key="5">
    <source>
        <dbReference type="Proteomes" id="UP000321891"/>
    </source>
</evidence>
<dbReference type="PANTHER" id="PTHR43798">
    <property type="entry name" value="MONOACYLGLYCEROL LIPASE"/>
    <property type="match status" value="1"/>
</dbReference>
<dbReference type="PRINTS" id="PR00111">
    <property type="entry name" value="ABHYDROLASE"/>
</dbReference>
<dbReference type="AlphaFoldDB" id="A0A0D6N198"/>
<dbReference type="Gene3D" id="2.40.50.100">
    <property type="match status" value="1"/>
</dbReference>
<dbReference type="STRING" id="1231339.Abci_003_091"/>
<dbReference type="InterPro" id="IPR000073">
    <property type="entry name" value="AB_hydrolase_1"/>
</dbReference>
<reference evidence="3 5" key="2">
    <citation type="submission" date="2019-07" db="EMBL/GenBank/DDBJ databases">
        <title>Whole genome shotgun sequence of Acetobacter cibinongensis NBRC 16605.</title>
        <authorList>
            <person name="Hosoyama A."/>
            <person name="Uohara A."/>
            <person name="Ohji S."/>
            <person name="Ichikawa N."/>
        </authorList>
    </citation>
    <scope>NUCLEOTIDE SEQUENCE [LARGE SCALE GENOMIC DNA]</scope>
    <source>
        <strain evidence="3 5">NBRC 16605</strain>
    </source>
</reference>
<protein>
    <submittedName>
        <fullName evidence="2">Branched-chain alpha-keto acid dehydrogenase subunit E2</fullName>
    </submittedName>
</protein>
<accession>A0A6N3SS31</accession>
<dbReference type="InterPro" id="IPR029058">
    <property type="entry name" value="AB_hydrolase_fold"/>
</dbReference>
<dbReference type="InterPro" id="IPR011053">
    <property type="entry name" value="Single_hybrid_motif"/>
</dbReference>
<dbReference type="Proteomes" id="UP000321891">
    <property type="component" value="Unassembled WGS sequence"/>
</dbReference>
<dbReference type="PROSITE" id="PS50968">
    <property type="entry name" value="BIOTINYL_LIPOYL"/>
    <property type="match status" value="1"/>
</dbReference>
<dbReference type="RefSeq" id="WP_048837417.1">
    <property type="nucleotide sequence ID" value="NZ_BAMV01000003.1"/>
</dbReference>
<dbReference type="Pfam" id="PF00561">
    <property type="entry name" value="Abhydrolase_1"/>
    <property type="match status" value="1"/>
</dbReference>
<proteinExistence type="predicted"/>
<evidence type="ECO:0000313" key="4">
    <source>
        <dbReference type="Proteomes" id="UP000032671"/>
    </source>
</evidence>
<evidence type="ECO:0000313" key="3">
    <source>
        <dbReference type="EMBL" id="GEL59076.1"/>
    </source>
</evidence>
<dbReference type="EMBL" id="BAMV01000003">
    <property type="protein sequence ID" value="GAN59328.1"/>
    <property type="molecule type" value="Genomic_DNA"/>
</dbReference>
<dbReference type="NCBIfam" id="NF011457">
    <property type="entry name" value="PRK14875.1"/>
    <property type="match status" value="1"/>
</dbReference>
<evidence type="ECO:0000313" key="2">
    <source>
        <dbReference type="EMBL" id="GAN59328.1"/>
    </source>
</evidence>
<sequence length="378" mass="39864">MSKTPIALTMPKFGLAMTEGKLASWTVQVGQAVKQGDELADIETSKITSGYESPAAGTLRKQIGQAGETLPVGALIGVLADADVSDADIEAFITQFQAEQAPQEGADEASARASGPQTVQVGDYSLNVQESGSGTGLPVLLIHGFGGDLSNWQLTQEPLAAHRRVISFDLPGHGASSKSVQDGSLTALAASVAELLKTLDIPKAHIVGHSLGGGVALSLLRDQPEKVASLTLIAPAGVGKTVNADFLSGFAEADRNRAMQTELEKLVHNKALIGRKMVDAVMRARRLDGARDALRTITAACFEQDKQKDALLPVLENAKVPVQVFWGQEDAILSVEAASSLPDHVATHLYPDVGHLPQMEKATEVNKLIESFLEKAEA</sequence>
<dbReference type="InterPro" id="IPR000089">
    <property type="entry name" value="Biotin_lipoyl"/>
</dbReference>
<dbReference type="Gene3D" id="3.40.50.1820">
    <property type="entry name" value="alpha/beta hydrolase"/>
    <property type="match status" value="1"/>
</dbReference>
<gene>
    <name evidence="2" type="ORF">Abci_003_091</name>
    <name evidence="3" type="ORF">ACI01nite_16780</name>
</gene>
<dbReference type="CDD" id="cd06849">
    <property type="entry name" value="lipoyl_domain"/>
    <property type="match status" value="1"/>
</dbReference>
<keyword evidence="5" id="KW-1185">Reference proteome</keyword>
<dbReference type="SUPFAM" id="SSF51230">
    <property type="entry name" value="Single hybrid motif"/>
    <property type="match status" value="1"/>
</dbReference>
<dbReference type="SUPFAM" id="SSF53474">
    <property type="entry name" value="alpha/beta-Hydrolases"/>
    <property type="match status" value="1"/>
</dbReference>
<dbReference type="InterPro" id="IPR050266">
    <property type="entry name" value="AB_hydrolase_sf"/>
</dbReference>